<dbReference type="SUPFAM" id="SSF161070">
    <property type="entry name" value="SNF-like"/>
    <property type="match status" value="1"/>
</dbReference>
<dbReference type="InterPro" id="IPR000175">
    <property type="entry name" value="Na/ntran_symport"/>
</dbReference>
<evidence type="ECO:0000256" key="1">
    <source>
        <dbReference type="ARBA" id="ARBA00004141"/>
    </source>
</evidence>
<keyword evidence="8" id="KW-0479">Metal-binding</keyword>
<evidence type="ECO:0000256" key="5">
    <source>
        <dbReference type="ARBA" id="ARBA00022847"/>
    </source>
</evidence>
<feature type="binding site" evidence="8">
    <location>
        <position position="50"/>
    </location>
    <ligand>
        <name>Na(+)</name>
        <dbReference type="ChEBI" id="CHEBI:29101"/>
        <label>1</label>
    </ligand>
</feature>
<keyword evidence="5 9" id="KW-0769">Symport</keyword>
<dbReference type="GO" id="GO:0015293">
    <property type="term" value="F:symporter activity"/>
    <property type="evidence" value="ECO:0007669"/>
    <property type="project" value="UniProtKB-KW"/>
</dbReference>
<keyword evidence="3 9" id="KW-0813">Transport</keyword>
<evidence type="ECO:0000256" key="9">
    <source>
        <dbReference type="RuleBase" id="RU003732"/>
    </source>
</evidence>
<organism evidence="11 12">
    <name type="scientific">Ladona fulva</name>
    <name type="common">Scarce chaser dragonfly</name>
    <name type="synonym">Libellula fulva</name>
    <dbReference type="NCBI Taxonomy" id="123851"/>
    <lineage>
        <taxon>Eukaryota</taxon>
        <taxon>Metazoa</taxon>
        <taxon>Ecdysozoa</taxon>
        <taxon>Arthropoda</taxon>
        <taxon>Hexapoda</taxon>
        <taxon>Insecta</taxon>
        <taxon>Pterygota</taxon>
        <taxon>Palaeoptera</taxon>
        <taxon>Odonata</taxon>
        <taxon>Epiprocta</taxon>
        <taxon>Anisoptera</taxon>
        <taxon>Libelluloidea</taxon>
        <taxon>Libellulidae</taxon>
        <taxon>Ladona</taxon>
    </lineage>
</organism>
<evidence type="ECO:0000256" key="3">
    <source>
        <dbReference type="ARBA" id="ARBA00022448"/>
    </source>
</evidence>
<dbReference type="InterPro" id="IPR037272">
    <property type="entry name" value="SNS_sf"/>
</dbReference>
<evidence type="ECO:0000256" key="6">
    <source>
        <dbReference type="ARBA" id="ARBA00022989"/>
    </source>
</evidence>
<evidence type="ECO:0000313" key="11">
    <source>
        <dbReference type="EMBL" id="KAG8234260.1"/>
    </source>
</evidence>
<feature type="binding site" evidence="8">
    <location>
        <position position="52"/>
    </location>
    <ligand>
        <name>Na(+)</name>
        <dbReference type="ChEBI" id="CHEBI:29101"/>
        <label>1</label>
    </ligand>
</feature>
<dbReference type="Pfam" id="PF00209">
    <property type="entry name" value="SNF"/>
    <property type="match status" value="1"/>
</dbReference>
<evidence type="ECO:0000256" key="8">
    <source>
        <dbReference type="PIRSR" id="PIRSR600175-1"/>
    </source>
</evidence>
<reference evidence="11" key="2">
    <citation type="submission" date="2017-10" db="EMBL/GenBank/DDBJ databases">
        <title>Ladona fulva Genome sequencing and assembly.</title>
        <authorList>
            <person name="Murali S."/>
            <person name="Richards S."/>
            <person name="Bandaranaike D."/>
            <person name="Bellair M."/>
            <person name="Blankenburg K."/>
            <person name="Chao H."/>
            <person name="Dinh H."/>
            <person name="Doddapaneni H."/>
            <person name="Dugan-Rocha S."/>
            <person name="Elkadiri S."/>
            <person name="Gnanaolivu R."/>
            <person name="Hernandez B."/>
            <person name="Skinner E."/>
            <person name="Javaid M."/>
            <person name="Lee S."/>
            <person name="Li M."/>
            <person name="Ming W."/>
            <person name="Munidasa M."/>
            <person name="Muniz J."/>
            <person name="Nguyen L."/>
            <person name="Hughes D."/>
            <person name="Osuji N."/>
            <person name="Pu L.-L."/>
            <person name="Puazo M."/>
            <person name="Qu C."/>
            <person name="Quiroz J."/>
            <person name="Raj R."/>
            <person name="Weissenberger G."/>
            <person name="Xin Y."/>
            <person name="Zou X."/>
            <person name="Han Y."/>
            <person name="Worley K."/>
            <person name="Muzny D."/>
            <person name="Gibbs R."/>
        </authorList>
    </citation>
    <scope>NUCLEOTIDE SEQUENCE</scope>
    <source>
        <strain evidence="11">Sampled in the wild</strain>
    </source>
</reference>
<protein>
    <recommendedName>
        <fullName evidence="9">Transporter</fullName>
    </recommendedName>
</protein>
<name>A0A8K0P397_LADFU</name>
<dbReference type="PANTHER" id="PTHR11616">
    <property type="entry name" value="SODIUM/CHLORIDE DEPENDENT TRANSPORTER"/>
    <property type="match status" value="1"/>
</dbReference>
<dbReference type="PROSITE" id="PS50267">
    <property type="entry name" value="NA_NEUROTRAN_SYMP_3"/>
    <property type="match status" value="1"/>
</dbReference>
<sequence length="83" mass="9432">MHPQEQASRLELFSGSECVSTLELGATEQGRGKQREKWSRGVEFVLSGIGFAVGLGNIWRFPYLCYKNGGGKFTHEYIWLIDY</sequence>
<evidence type="ECO:0000256" key="10">
    <source>
        <dbReference type="SAM" id="Phobius"/>
    </source>
</evidence>
<dbReference type="PROSITE" id="PS00610">
    <property type="entry name" value="NA_NEUROTRAN_SYMP_1"/>
    <property type="match status" value="1"/>
</dbReference>
<dbReference type="GO" id="GO:0035725">
    <property type="term" value="P:sodium ion transmembrane transport"/>
    <property type="evidence" value="ECO:0007669"/>
    <property type="project" value="TreeGrafter"/>
</dbReference>
<keyword evidence="4 9" id="KW-0812">Transmembrane</keyword>
<dbReference type="EMBL" id="KZ308793">
    <property type="protein sequence ID" value="KAG8234260.1"/>
    <property type="molecule type" value="Genomic_DNA"/>
</dbReference>
<evidence type="ECO:0000256" key="4">
    <source>
        <dbReference type="ARBA" id="ARBA00022692"/>
    </source>
</evidence>
<comment type="subcellular location">
    <subcellularLocation>
        <location evidence="1">Membrane</location>
        <topology evidence="1">Multi-pass membrane protein</topology>
    </subcellularLocation>
</comment>
<evidence type="ECO:0000313" key="12">
    <source>
        <dbReference type="Proteomes" id="UP000792457"/>
    </source>
</evidence>
<dbReference type="GO" id="GO:0005886">
    <property type="term" value="C:plasma membrane"/>
    <property type="evidence" value="ECO:0007669"/>
    <property type="project" value="TreeGrafter"/>
</dbReference>
<accession>A0A8K0P397</accession>
<evidence type="ECO:0000256" key="2">
    <source>
        <dbReference type="ARBA" id="ARBA00006459"/>
    </source>
</evidence>
<keyword evidence="7 10" id="KW-0472">Membrane</keyword>
<feature type="binding site" evidence="8">
    <location>
        <position position="53"/>
    </location>
    <ligand>
        <name>Na(+)</name>
        <dbReference type="ChEBI" id="CHEBI:29101"/>
        <label>1</label>
    </ligand>
</feature>
<comment type="caution">
    <text evidence="11">The sequence shown here is derived from an EMBL/GenBank/DDBJ whole genome shotgun (WGS) entry which is preliminary data.</text>
</comment>
<gene>
    <name evidence="11" type="ORF">J437_LFUL016020</name>
</gene>
<dbReference type="PANTHER" id="PTHR11616:SF240">
    <property type="entry name" value="BLOATED TUBULES, ISOFORM B-RELATED"/>
    <property type="match status" value="1"/>
</dbReference>
<reference evidence="11" key="1">
    <citation type="submission" date="2013-04" db="EMBL/GenBank/DDBJ databases">
        <authorList>
            <person name="Qu J."/>
            <person name="Murali S.C."/>
            <person name="Bandaranaike D."/>
            <person name="Bellair M."/>
            <person name="Blankenburg K."/>
            <person name="Chao H."/>
            <person name="Dinh H."/>
            <person name="Doddapaneni H."/>
            <person name="Downs B."/>
            <person name="Dugan-Rocha S."/>
            <person name="Elkadiri S."/>
            <person name="Gnanaolivu R.D."/>
            <person name="Hernandez B."/>
            <person name="Javaid M."/>
            <person name="Jayaseelan J.C."/>
            <person name="Lee S."/>
            <person name="Li M."/>
            <person name="Ming W."/>
            <person name="Munidasa M."/>
            <person name="Muniz J."/>
            <person name="Nguyen L."/>
            <person name="Ongeri F."/>
            <person name="Osuji N."/>
            <person name="Pu L.-L."/>
            <person name="Puazo M."/>
            <person name="Qu C."/>
            <person name="Quiroz J."/>
            <person name="Raj R."/>
            <person name="Weissenberger G."/>
            <person name="Xin Y."/>
            <person name="Zou X."/>
            <person name="Han Y."/>
            <person name="Richards S."/>
            <person name="Worley K."/>
            <person name="Muzny D."/>
            <person name="Gibbs R."/>
        </authorList>
    </citation>
    <scope>NUCLEOTIDE SEQUENCE</scope>
    <source>
        <strain evidence="11">Sampled in the wild</strain>
    </source>
</reference>
<dbReference type="GO" id="GO:0006865">
    <property type="term" value="P:amino acid transport"/>
    <property type="evidence" value="ECO:0007669"/>
    <property type="project" value="TreeGrafter"/>
</dbReference>
<feature type="transmembrane region" description="Helical" evidence="10">
    <location>
        <begin position="41"/>
        <end position="59"/>
    </location>
</feature>
<feature type="binding site" evidence="8">
    <location>
        <position position="57"/>
    </location>
    <ligand>
        <name>Na(+)</name>
        <dbReference type="ChEBI" id="CHEBI:29101"/>
        <label>1</label>
    </ligand>
</feature>
<keyword evidence="6 10" id="KW-1133">Transmembrane helix</keyword>
<dbReference type="AlphaFoldDB" id="A0A8K0P397"/>
<dbReference type="Proteomes" id="UP000792457">
    <property type="component" value="Unassembled WGS sequence"/>
</dbReference>
<keyword evidence="12" id="KW-1185">Reference proteome</keyword>
<keyword evidence="8" id="KW-0915">Sodium</keyword>
<comment type="similarity">
    <text evidence="2 9">Belongs to the sodium:neurotransmitter symporter (SNF) (TC 2.A.22) family.</text>
</comment>
<proteinExistence type="inferred from homology"/>
<dbReference type="GO" id="GO:0046872">
    <property type="term" value="F:metal ion binding"/>
    <property type="evidence" value="ECO:0007669"/>
    <property type="project" value="UniProtKB-KW"/>
</dbReference>
<evidence type="ECO:0000256" key="7">
    <source>
        <dbReference type="ARBA" id="ARBA00023136"/>
    </source>
</evidence>
<dbReference type="OrthoDB" id="6581954at2759"/>